<proteinExistence type="predicted"/>
<name>A0A9Q3JSW7_9BASI</name>
<dbReference type="AlphaFoldDB" id="A0A9Q3JSW7"/>
<dbReference type="EMBL" id="AVOT02083598">
    <property type="protein sequence ID" value="MBW0568980.1"/>
    <property type="molecule type" value="Genomic_DNA"/>
</dbReference>
<evidence type="ECO:0000313" key="2">
    <source>
        <dbReference type="EMBL" id="MBW0568980.1"/>
    </source>
</evidence>
<organism evidence="2 3">
    <name type="scientific">Austropuccinia psidii MF-1</name>
    <dbReference type="NCBI Taxonomy" id="1389203"/>
    <lineage>
        <taxon>Eukaryota</taxon>
        <taxon>Fungi</taxon>
        <taxon>Dikarya</taxon>
        <taxon>Basidiomycota</taxon>
        <taxon>Pucciniomycotina</taxon>
        <taxon>Pucciniomycetes</taxon>
        <taxon>Pucciniales</taxon>
        <taxon>Sphaerophragmiaceae</taxon>
        <taxon>Austropuccinia</taxon>
    </lineage>
</organism>
<feature type="region of interest" description="Disordered" evidence="1">
    <location>
        <begin position="73"/>
        <end position="95"/>
    </location>
</feature>
<comment type="caution">
    <text evidence="2">The sequence shown here is derived from an EMBL/GenBank/DDBJ whole genome shotgun (WGS) entry which is preliminary data.</text>
</comment>
<gene>
    <name evidence="2" type="ORF">O181_108695</name>
</gene>
<accession>A0A9Q3JSW7</accession>
<dbReference type="Proteomes" id="UP000765509">
    <property type="component" value="Unassembled WGS sequence"/>
</dbReference>
<protein>
    <submittedName>
        <fullName evidence="2">Uncharacterized protein</fullName>
    </submittedName>
</protein>
<evidence type="ECO:0000256" key="1">
    <source>
        <dbReference type="SAM" id="MobiDB-lite"/>
    </source>
</evidence>
<reference evidence="2" key="1">
    <citation type="submission" date="2021-03" db="EMBL/GenBank/DDBJ databases">
        <title>Draft genome sequence of rust myrtle Austropuccinia psidii MF-1, a brazilian biotype.</title>
        <authorList>
            <person name="Quecine M.C."/>
            <person name="Pachon D.M.R."/>
            <person name="Bonatelli M.L."/>
            <person name="Correr F.H."/>
            <person name="Franceschini L.M."/>
            <person name="Leite T.F."/>
            <person name="Margarido G.R.A."/>
            <person name="Almeida C.A."/>
            <person name="Ferrarezi J.A."/>
            <person name="Labate C.A."/>
        </authorList>
    </citation>
    <scope>NUCLEOTIDE SEQUENCE</scope>
    <source>
        <strain evidence="2">MF-1</strain>
    </source>
</reference>
<sequence length="95" mass="11225">MEKRSLNPALHWEEIREICQRIFLKEIPFRDPMEITKGWNPNRNFKLLKEREGRISENQDPIQAIEEQLIQEDHTLIAEGSQEVNQPDSPVASHH</sequence>
<evidence type="ECO:0000313" key="3">
    <source>
        <dbReference type="Proteomes" id="UP000765509"/>
    </source>
</evidence>
<keyword evidence="3" id="KW-1185">Reference proteome</keyword>